<dbReference type="AlphaFoldDB" id="A0A382WDT0"/>
<evidence type="ECO:0000313" key="2">
    <source>
        <dbReference type="EMBL" id="SVD56248.1"/>
    </source>
</evidence>
<gene>
    <name evidence="2" type="ORF">METZ01_LOCUS409102</name>
</gene>
<accession>A0A382WDT0</accession>
<protein>
    <recommendedName>
        <fullName evidence="3">3-keto-disaccharide hydrolase domain-containing protein</fullName>
    </recommendedName>
</protein>
<feature type="region of interest" description="Disordered" evidence="1">
    <location>
        <begin position="210"/>
        <end position="235"/>
    </location>
</feature>
<evidence type="ECO:0008006" key="3">
    <source>
        <dbReference type="Google" id="ProtNLM"/>
    </source>
</evidence>
<sequence>MKSFYLLTFLISAAFVVAGHAADKPMLAIPGKVLYQNKFEEAPGKPWRTAKGKWEVVDGVMRGSELEADKHGAVNRLQRKFSDFVIELEVKLEGARITTLSVNAVKDHMARIMISSNRVTIRRDDNDHDGPDKAVVFAVFPTKLKPGVWHKVRLEMVGDVMLGQVGDLVAWGSDPLFKTPKVNPGLTVGGESVDFRNFVIREAKLNPKWGQVKKGLPKPGEKVAPPRKPRKPKKK</sequence>
<reference evidence="2" key="1">
    <citation type="submission" date="2018-05" db="EMBL/GenBank/DDBJ databases">
        <authorList>
            <person name="Lanie J.A."/>
            <person name="Ng W.-L."/>
            <person name="Kazmierczak K.M."/>
            <person name="Andrzejewski T.M."/>
            <person name="Davidsen T.M."/>
            <person name="Wayne K.J."/>
            <person name="Tettelin H."/>
            <person name="Glass J.I."/>
            <person name="Rusch D."/>
            <person name="Podicherti R."/>
            <person name="Tsui H.-C.T."/>
            <person name="Winkler M.E."/>
        </authorList>
    </citation>
    <scope>NUCLEOTIDE SEQUENCE</scope>
</reference>
<proteinExistence type="predicted"/>
<name>A0A382WDT0_9ZZZZ</name>
<dbReference type="Gene3D" id="2.60.120.560">
    <property type="entry name" value="Exo-inulinase, domain 1"/>
    <property type="match status" value="1"/>
</dbReference>
<feature type="compositionally biased region" description="Basic residues" evidence="1">
    <location>
        <begin position="225"/>
        <end position="235"/>
    </location>
</feature>
<dbReference type="EMBL" id="UINC01158611">
    <property type="protein sequence ID" value="SVD56248.1"/>
    <property type="molecule type" value="Genomic_DNA"/>
</dbReference>
<evidence type="ECO:0000256" key="1">
    <source>
        <dbReference type="SAM" id="MobiDB-lite"/>
    </source>
</evidence>
<organism evidence="2">
    <name type="scientific">marine metagenome</name>
    <dbReference type="NCBI Taxonomy" id="408172"/>
    <lineage>
        <taxon>unclassified sequences</taxon>
        <taxon>metagenomes</taxon>
        <taxon>ecological metagenomes</taxon>
    </lineage>
</organism>